<proteinExistence type="predicted"/>
<keyword evidence="2" id="KW-0540">Nuclease</keyword>
<dbReference type="AlphaFoldDB" id="A0A3S4Z667"/>
<dbReference type="Proteomes" id="UP000269542">
    <property type="component" value="Chromosome"/>
</dbReference>
<dbReference type="GO" id="GO:0004518">
    <property type="term" value="F:nuclease activity"/>
    <property type="evidence" value="ECO:0007669"/>
    <property type="project" value="UniProtKB-KW"/>
</dbReference>
<keyword evidence="6" id="KW-1185">Reference proteome</keyword>
<evidence type="ECO:0000313" key="6">
    <source>
        <dbReference type="Proteomes" id="UP000269542"/>
    </source>
</evidence>
<keyword evidence="3" id="KW-0378">Hydrolase</keyword>
<dbReference type="SMART" id="SM00990">
    <property type="entry name" value="VRR_NUC"/>
    <property type="match status" value="1"/>
</dbReference>
<dbReference type="GO" id="GO:0003676">
    <property type="term" value="F:nucleic acid binding"/>
    <property type="evidence" value="ECO:0007669"/>
    <property type="project" value="InterPro"/>
</dbReference>
<dbReference type="Gene3D" id="3.40.1350.10">
    <property type="match status" value="1"/>
</dbReference>
<dbReference type="InterPro" id="IPR011856">
    <property type="entry name" value="tRNA_endonuc-like_dom_sf"/>
</dbReference>
<name>A0A3S4Z667_9ACTO</name>
<evidence type="ECO:0000313" key="5">
    <source>
        <dbReference type="EMBL" id="VEI13869.1"/>
    </source>
</evidence>
<evidence type="ECO:0000256" key="3">
    <source>
        <dbReference type="ARBA" id="ARBA00022801"/>
    </source>
</evidence>
<organism evidence="5 6">
    <name type="scientific">Trueperella bialowiezensis</name>
    <dbReference type="NCBI Taxonomy" id="312285"/>
    <lineage>
        <taxon>Bacteria</taxon>
        <taxon>Bacillati</taxon>
        <taxon>Actinomycetota</taxon>
        <taxon>Actinomycetes</taxon>
        <taxon>Actinomycetales</taxon>
        <taxon>Actinomycetaceae</taxon>
        <taxon>Trueperella</taxon>
    </lineage>
</organism>
<dbReference type="InterPro" id="IPR014883">
    <property type="entry name" value="VRR_NUC"/>
</dbReference>
<sequence length="106" mass="11752">MTPPSPSINHSESDMNEKHIEQALKHAVDELGGLCWKLVSPGTVGVPDRICIYHGRIVFVELKAPGRSPRPIQRRRIQQLRDHGMSVHVVDSRAGIEEVRDALSAA</sequence>
<gene>
    <name evidence="5" type="ORF">NCTC13354_01592</name>
</gene>
<comment type="cofactor">
    <cofactor evidence="1">
        <name>Mg(2+)</name>
        <dbReference type="ChEBI" id="CHEBI:18420"/>
    </cofactor>
</comment>
<evidence type="ECO:0000259" key="4">
    <source>
        <dbReference type="SMART" id="SM00990"/>
    </source>
</evidence>
<accession>A0A3S4Z667</accession>
<reference evidence="5 6" key="1">
    <citation type="submission" date="2018-12" db="EMBL/GenBank/DDBJ databases">
        <authorList>
            <consortium name="Pathogen Informatics"/>
        </authorList>
    </citation>
    <scope>NUCLEOTIDE SEQUENCE [LARGE SCALE GENOMIC DNA]</scope>
    <source>
        <strain evidence="5 6">NCTC13354</strain>
    </source>
</reference>
<dbReference type="EMBL" id="LR134476">
    <property type="protein sequence ID" value="VEI13869.1"/>
    <property type="molecule type" value="Genomic_DNA"/>
</dbReference>
<dbReference type="GO" id="GO:0016788">
    <property type="term" value="F:hydrolase activity, acting on ester bonds"/>
    <property type="evidence" value="ECO:0007669"/>
    <property type="project" value="InterPro"/>
</dbReference>
<evidence type="ECO:0000256" key="2">
    <source>
        <dbReference type="ARBA" id="ARBA00022722"/>
    </source>
</evidence>
<dbReference type="Pfam" id="PF08774">
    <property type="entry name" value="VRR_NUC"/>
    <property type="match status" value="1"/>
</dbReference>
<protein>
    <submittedName>
        <fullName evidence="5">VRR-NUC domain</fullName>
    </submittedName>
</protein>
<evidence type="ECO:0000256" key="1">
    <source>
        <dbReference type="ARBA" id="ARBA00001946"/>
    </source>
</evidence>
<feature type="domain" description="VRR-NUC" evidence="4">
    <location>
        <begin position="15"/>
        <end position="94"/>
    </location>
</feature>
<dbReference type="KEGG" id="tbw:NCTC13354_01592"/>